<sequence length="147" mass="16123">MTSVQERVRPLLDTSSRGRRLLRPLAVAAAAAGVLAVVATVDPNESGHYPTCPWLYVTGTWCPGCGTLRALHALTHGDVPTALARNPFTVVASAGLAVWFVVWTHRMWTGAQRTRMAPAWLLYGLFWAVLAFWVARNIPGWTWLSPS</sequence>
<accession>A0A2N3YIF1</accession>
<protein>
    <submittedName>
        <fullName evidence="2">Uncharacterized protein DUF2752</fullName>
    </submittedName>
</protein>
<feature type="transmembrane region" description="Helical" evidence="1">
    <location>
        <begin position="21"/>
        <end position="41"/>
    </location>
</feature>
<dbReference type="RefSeq" id="WP_101395161.1">
    <property type="nucleotide sequence ID" value="NZ_PJNE01000001.1"/>
</dbReference>
<keyword evidence="1" id="KW-0812">Transmembrane</keyword>
<name>A0A2N3YIF1_9MICO</name>
<evidence type="ECO:0000256" key="1">
    <source>
        <dbReference type="SAM" id="Phobius"/>
    </source>
</evidence>
<comment type="caution">
    <text evidence="2">The sequence shown here is derived from an EMBL/GenBank/DDBJ whole genome shotgun (WGS) entry which is preliminary data.</text>
</comment>
<proteinExistence type="predicted"/>
<organism evidence="2 3">
    <name type="scientific">Phycicoccus duodecadis</name>
    <dbReference type="NCBI Taxonomy" id="173053"/>
    <lineage>
        <taxon>Bacteria</taxon>
        <taxon>Bacillati</taxon>
        <taxon>Actinomycetota</taxon>
        <taxon>Actinomycetes</taxon>
        <taxon>Micrococcales</taxon>
        <taxon>Intrasporangiaceae</taxon>
        <taxon>Phycicoccus</taxon>
    </lineage>
</organism>
<feature type="transmembrane region" description="Helical" evidence="1">
    <location>
        <begin position="117"/>
        <end position="135"/>
    </location>
</feature>
<gene>
    <name evidence="2" type="ORF">ATL31_1440</name>
</gene>
<feature type="transmembrane region" description="Helical" evidence="1">
    <location>
        <begin position="88"/>
        <end position="105"/>
    </location>
</feature>
<evidence type="ECO:0000313" key="3">
    <source>
        <dbReference type="Proteomes" id="UP000233781"/>
    </source>
</evidence>
<dbReference type="OrthoDB" id="5966662at2"/>
<dbReference type="Pfam" id="PF10825">
    <property type="entry name" value="DUF2752"/>
    <property type="match status" value="1"/>
</dbReference>
<dbReference type="EMBL" id="PJNE01000001">
    <property type="protein sequence ID" value="PKW26624.1"/>
    <property type="molecule type" value="Genomic_DNA"/>
</dbReference>
<keyword evidence="3" id="KW-1185">Reference proteome</keyword>
<keyword evidence="1" id="KW-1133">Transmembrane helix</keyword>
<dbReference type="InterPro" id="IPR021215">
    <property type="entry name" value="DUF2752"/>
</dbReference>
<dbReference type="AlphaFoldDB" id="A0A2N3YIF1"/>
<evidence type="ECO:0000313" key="2">
    <source>
        <dbReference type="EMBL" id="PKW26624.1"/>
    </source>
</evidence>
<reference evidence="2 3" key="1">
    <citation type="submission" date="2017-12" db="EMBL/GenBank/DDBJ databases">
        <title>Sequencing the genomes of 1000 Actinobacteria strains.</title>
        <authorList>
            <person name="Klenk H.-P."/>
        </authorList>
    </citation>
    <scope>NUCLEOTIDE SEQUENCE [LARGE SCALE GENOMIC DNA]</scope>
    <source>
        <strain evidence="2 3">DSM 12806</strain>
    </source>
</reference>
<dbReference type="Proteomes" id="UP000233781">
    <property type="component" value="Unassembled WGS sequence"/>
</dbReference>
<keyword evidence="1" id="KW-0472">Membrane</keyword>